<gene>
    <name evidence="3" type="ORF">GCM10009559_52910</name>
</gene>
<feature type="signal peptide" evidence="1">
    <location>
        <begin position="1"/>
        <end position="23"/>
    </location>
</feature>
<dbReference type="InterPro" id="IPR001466">
    <property type="entry name" value="Beta-lactam-related"/>
</dbReference>
<dbReference type="GO" id="GO:0016787">
    <property type="term" value="F:hydrolase activity"/>
    <property type="evidence" value="ECO:0007669"/>
    <property type="project" value="UniProtKB-KW"/>
</dbReference>
<evidence type="ECO:0000259" key="2">
    <source>
        <dbReference type="Pfam" id="PF00144"/>
    </source>
</evidence>
<dbReference type="EMBL" id="BAAAHP010000163">
    <property type="protein sequence ID" value="GAA0895827.1"/>
    <property type="molecule type" value="Genomic_DNA"/>
</dbReference>
<keyword evidence="3" id="KW-0378">Hydrolase</keyword>
<dbReference type="RefSeq" id="WP_343944289.1">
    <property type="nucleotide sequence ID" value="NZ_BAAAHP010000163.1"/>
</dbReference>
<keyword evidence="4" id="KW-1185">Reference proteome</keyword>
<comment type="caution">
    <text evidence="3">The sequence shown here is derived from an EMBL/GenBank/DDBJ whole genome shotgun (WGS) entry which is preliminary data.</text>
</comment>
<evidence type="ECO:0000256" key="1">
    <source>
        <dbReference type="SAM" id="SignalP"/>
    </source>
</evidence>
<feature type="chain" id="PRO_5045588148" evidence="1">
    <location>
        <begin position="24"/>
        <end position="380"/>
    </location>
</feature>
<proteinExistence type="predicted"/>
<dbReference type="InterPro" id="IPR012338">
    <property type="entry name" value="Beta-lactam/transpept-like"/>
</dbReference>
<evidence type="ECO:0000313" key="4">
    <source>
        <dbReference type="Proteomes" id="UP001499967"/>
    </source>
</evidence>
<accession>A0ABN1N778</accession>
<dbReference type="Proteomes" id="UP001499967">
    <property type="component" value="Unassembled WGS sequence"/>
</dbReference>
<evidence type="ECO:0000313" key="3">
    <source>
        <dbReference type="EMBL" id="GAA0895827.1"/>
    </source>
</evidence>
<dbReference type="Pfam" id="PF00144">
    <property type="entry name" value="Beta-lactamase"/>
    <property type="match status" value="1"/>
</dbReference>
<dbReference type="SUPFAM" id="SSF56601">
    <property type="entry name" value="beta-lactamase/transpeptidase-like"/>
    <property type="match status" value="1"/>
</dbReference>
<feature type="domain" description="Beta-lactamase-related" evidence="2">
    <location>
        <begin position="41"/>
        <end position="346"/>
    </location>
</feature>
<reference evidence="3 4" key="1">
    <citation type="journal article" date="2019" name="Int. J. Syst. Evol. Microbiol.">
        <title>The Global Catalogue of Microorganisms (GCM) 10K type strain sequencing project: providing services to taxonomists for standard genome sequencing and annotation.</title>
        <authorList>
            <consortium name="The Broad Institute Genomics Platform"/>
            <consortium name="The Broad Institute Genome Sequencing Center for Infectious Disease"/>
            <person name="Wu L."/>
            <person name="Ma J."/>
        </authorList>
    </citation>
    <scope>NUCLEOTIDE SEQUENCE [LARGE SCALE GENOMIC DNA]</scope>
    <source>
        <strain evidence="3 4">JCM 11117</strain>
    </source>
</reference>
<name>A0ABN1N778_9PSEU</name>
<dbReference type="InterPro" id="IPR050491">
    <property type="entry name" value="AmpC-like"/>
</dbReference>
<organism evidence="3 4">
    <name type="scientific">Pseudonocardia zijingensis</name>
    <dbReference type="NCBI Taxonomy" id="153376"/>
    <lineage>
        <taxon>Bacteria</taxon>
        <taxon>Bacillati</taxon>
        <taxon>Actinomycetota</taxon>
        <taxon>Actinomycetes</taxon>
        <taxon>Pseudonocardiales</taxon>
        <taxon>Pseudonocardiaceae</taxon>
        <taxon>Pseudonocardia</taxon>
    </lineage>
</organism>
<keyword evidence="1" id="KW-0732">Signal</keyword>
<dbReference type="PANTHER" id="PTHR46825">
    <property type="entry name" value="D-ALANYL-D-ALANINE-CARBOXYPEPTIDASE/ENDOPEPTIDASE AMPH"/>
    <property type="match status" value="1"/>
</dbReference>
<sequence>MTPKRLLAGLAAATTVAITSACAPLEPADPFPRAALQAGLDELVETQAASAAFLRVEEGEHEWSAAAGTVERGSTVPVSASSRFRIGSVTKTFVATVVLQLVDQGRLALDDPIERHLPGVVPGGESITVRQVLGHTSGIYDYAHEPDRSTNRWRGEARFRTYRPQELLDVAFATTPYFPPGQGWHYSNTNYVLAGLLVERLTGKPYGAAIAERILQPLHLNQTTVPGTDPAVPEPHAHGYAEVGGEFVDATEMNPSLDWAAGEMISTAADLNRFASALLGGELTSEASLAAMREPVGTPPGGLFRYGLGLQRFDLSCGVTVFGHGGELLGYLTYTMATADGGRQLTLSYNPLRGVEGTDATVIGIVSGSFCPAGDVRPAP</sequence>
<protein>
    <submittedName>
        <fullName evidence="3">Serine hydrolase domain-containing protein</fullName>
    </submittedName>
</protein>
<dbReference type="PROSITE" id="PS51257">
    <property type="entry name" value="PROKAR_LIPOPROTEIN"/>
    <property type="match status" value="1"/>
</dbReference>
<dbReference type="Gene3D" id="3.40.710.10">
    <property type="entry name" value="DD-peptidase/beta-lactamase superfamily"/>
    <property type="match status" value="1"/>
</dbReference>
<dbReference type="PANTHER" id="PTHR46825:SF7">
    <property type="entry name" value="D-ALANYL-D-ALANINE CARBOXYPEPTIDASE"/>
    <property type="match status" value="1"/>
</dbReference>